<name>G0U684_TRYVY</name>
<organism evidence="1">
    <name type="scientific">Trypanosoma vivax (strain Y486)</name>
    <dbReference type="NCBI Taxonomy" id="1055687"/>
    <lineage>
        <taxon>Eukaryota</taxon>
        <taxon>Discoba</taxon>
        <taxon>Euglenozoa</taxon>
        <taxon>Kinetoplastea</taxon>
        <taxon>Metakinetoplastina</taxon>
        <taxon>Trypanosomatida</taxon>
        <taxon>Trypanosomatidae</taxon>
        <taxon>Trypanosoma</taxon>
        <taxon>Duttonella</taxon>
    </lineage>
</organism>
<dbReference type="EMBL" id="HE573026">
    <property type="protein sequence ID" value="CCC51387.1"/>
    <property type="molecule type" value="Genomic_DNA"/>
</dbReference>
<sequence>MCQGANQGGGAGRYGRLMHLFPSAISAWVGPYWQAEKLRGRVGGGQVGCRLQERLWRKDDWALALLQCKSPAPKQRWWRKYQRGVGIAGALPHRKVRRRLFAAVHQTGLPSDSGHNTTPPSV</sequence>
<accession>G0U684</accession>
<proteinExistence type="predicted"/>
<dbReference type="VEuPathDB" id="TriTrypDB:TvY486_1004380"/>
<evidence type="ECO:0000313" key="1">
    <source>
        <dbReference type="EMBL" id="CCC51387.1"/>
    </source>
</evidence>
<reference evidence="1" key="1">
    <citation type="journal article" date="2012" name="Proc. Natl. Acad. Sci. U.S.A.">
        <title>Antigenic diversity is generated by distinct evolutionary mechanisms in African trypanosome species.</title>
        <authorList>
            <person name="Jackson A.P."/>
            <person name="Berry A."/>
            <person name="Aslett M."/>
            <person name="Allison H.C."/>
            <person name="Burton P."/>
            <person name="Vavrova-Anderson J."/>
            <person name="Brown R."/>
            <person name="Browne H."/>
            <person name="Corton N."/>
            <person name="Hauser H."/>
            <person name="Gamble J."/>
            <person name="Gilderthorp R."/>
            <person name="Marcello L."/>
            <person name="McQuillan J."/>
            <person name="Otto T.D."/>
            <person name="Quail M.A."/>
            <person name="Sanders M.J."/>
            <person name="van Tonder A."/>
            <person name="Ginger M.L."/>
            <person name="Field M.C."/>
            <person name="Barry J.D."/>
            <person name="Hertz-Fowler C."/>
            <person name="Berriman M."/>
        </authorList>
    </citation>
    <scope>NUCLEOTIDE SEQUENCE</scope>
    <source>
        <strain evidence="1">Y486</strain>
    </source>
</reference>
<protein>
    <submittedName>
        <fullName evidence="1">Uncharacterized protein</fullName>
    </submittedName>
</protein>
<gene>
    <name evidence="1" type="ORF">TVY486_1004380</name>
</gene>
<dbReference type="AlphaFoldDB" id="G0U684"/>